<accession>A0A1M5SSK2</accession>
<keyword evidence="1" id="KW-0812">Transmembrane</keyword>
<evidence type="ECO:0000313" key="3">
    <source>
        <dbReference type="Proteomes" id="UP000184389"/>
    </source>
</evidence>
<dbReference type="RefSeq" id="WP_072742710.1">
    <property type="nucleotide sequence ID" value="NZ_FQXR01000002.1"/>
</dbReference>
<feature type="transmembrane region" description="Helical" evidence="1">
    <location>
        <begin position="122"/>
        <end position="141"/>
    </location>
</feature>
<evidence type="ECO:0000256" key="1">
    <source>
        <dbReference type="SAM" id="Phobius"/>
    </source>
</evidence>
<reference evidence="2 3" key="1">
    <citation type="submission" date="2016-11" db="EMBL/GenBank/DDBJ databases">
        <authorList>
            <person name="Jaros S."/>
            <person name="Januszkiewicz K."/>
            <person name="Wedrychowicz H."/>
        </authorList>
    </citation>
    <scope>NUCLEOTIDE SEQUENCE [LARGE SCALE GENOMIC DNA]</scope>
    <source>
        <strain evidence="2 3">DSM 13106</strain>
    </source>
</reference>
<dbReference type="InterPro" id="IPR032479">
    <property type="entry name" value="DUF5058"/>
</dbReference>
<evidence type="ECO:0008006" key="4">
    <source>
        <dbReference type="Google" id="ProtNLM"/>
    </source>
</evidence>
<evidence type="ECO:0000313" key="2">
    <source>
        <dbReference type="EMBL" id="SHH40913.1"/>
    </source>
</evidence>
<dbReference type="OrthoDB" id="86868at2"/>
<dbReference type="AlphaFoldDB" id="A0A1M5SSK2"/>
<dbReference type="Proteomes" id="UP000184389">
    <property type="component" value="Unassembled WGS sequence"/>
</dbReference>
<sequence length="241" mass="26740">MRQFDPNSMFLFTIAGIIIIFVIMQSIFFMIKAWKRAKELGIEVEVLKRIVKSSAVFTIAPAISIILGVITLSKFLGLALPWLRLSVLGALTYELPAATSTAASLGISISQPIEDPKVYSTIAWVMTLGILSGLIVVTFFLKKIQGRINKIQNRDKKWGEIFITSIFMGMISAFLGMIFSDVKLGLEGWIPVFVMIVSSIIMIVCGYFVKVHKAKWLEDYALPISMIGAMALSVPITNLIR</sequence>
<dbReference type="EMBL" id="FQXR01000002">
    <property type="protein sequence ID" value="SHH40913.1"/>
    <property type="molecule type" value="Genomic_DNA"/>
</dbReference>
<keyword evidence="1" id="KW-1133">Transmembrane helix</keyword>
<feature type="transmembrane region" description="Helical" evidence="1">
    <location>
        <begin position="161"/>
        <end position="182"/>
    </location>
</feature>
<gene>
    <name evidence="2" type="ORF">SAMN02745180_00250</name>
</gene>
<keyword evidence="3" id="KW-1185">Reference proteome</keyword>
<organism evidence="2 3">
    <name type="scientific">Sporanaerobacter acetigenes DSM 13106</name>
    <dbReference type="NCBI Taxonomy" id="1123281"/>
    <lineage>
        <taxon>Bacteria</taxon>
        <taxon>Bacillati</taxon>
        <taxon>Bacillota</taxon>
        <taxon>Tissierellia</taxon>
        <taxon>Tissierellales</taxon>
        <taxon>Sporanaerobacteraceae</taxon>
        <taxon>Sporanaerobacter</taxon>
    </lineage>
</organism>
<name>A0A1M5SSK2_9FIRM</name>
<dbReference type="STRING" id="1123281.SAMN02745180_00250"/>
<feature type="transmembrane region" description="Helical" evidence="1">
    <location>
        <begin position="188"/>
        <end position="209"/>
    </location>
</feature>
<feature type="transmembrane region" description="Helical" evidence="1">
    <location>
        <begin position="12"/>
        <end position="34"/>
    </location>
</feature>
<proteinExistence type="predicted"/>
<protein>
    <recommendedName>
        <fullName evidence="4">DUF5058 domain-containing protein</fullName>
    </recommendedName>
</protein>
<keyword evidence="1" id="KW-0472">Membrane</keyword>
<feature type="transmembrane region" description="Helical" evidence="1">
    <location>
        <begin position="55"/>
        <end position="83"/>
    </location>
</feature>
<dbReference type="Pfam" id="PF16481">
    <property type="entry name" value="DUF5058"/>
    <property type="match status" value="1"/>
</dbReference>